<dbReference type="InterPro" id="IPR011051">
    <property type="entry name" value="RmlC_Cupin_sf"/>
</dbReference>
<feature type="domain" description="HTH araC/xylS-type" evidence="4">
    <location>
        <begin position="186"/>
        <end position="284"/>
    </location>
</feature>
<dbReference type="PANTHER" id="PTHR43280">
    <property type="entry name" value="ARAC-FAMILY TRANSCRIPTIONAL REGULATOR"/>
    <property type="match status" value="1"/>
</dbReference>
<dbReference type="InterPro" id="IPR018062">
    <property type="entry name" value="HTH_AraC-typ_CS"/>
</dbReference>
<evidence type="ECO:0000313" key="6">
    <source>
        <dbReference type="Proteomes" id="UP000256869"/>
    </source>
</evidence>
<dbReference type="RefSeq" id="WP_181907282.1">
    <property type="nucleotide sequence ID" value="NZ_QRDY01000002.1"/>
</dbReference>
<sequence>MYLTQETYKLLNDRALLLKGDGAAFKVYYWGFESPLFDNPVHKHSFIEVCYVMDGEGEYIENGIRYPLSQGTHFCSKPGITHQIRTRNGLFLLFVAFELDEADSTANIVESFRSLADNGEVCVFAGDELPTALLWKTLLVRDNTKGNIPAHAIASVAHALLLSFLSLFGKDEPLPTARRDSAILLRQAKLFIRDNLSQPLTLNGIARYLNVSERHLSRMFSTGIGENFTNYVRDERIRKAATLLASGDLPIKEISEAAGFSSVHYFTRVFTQMKEVPPGQYRRKYQASP</sequence>
<dbReference type="InterPro" id="IPR009057">
    <property type="entry name" value="Homeodomain-like_sf"/>
</dbReference>
<dbReference type="PROSITE" id="PS01124">
    <property type="entry name" value="HTH_ARAC_FAMILY_2"/>
    <property type="match status" value="1"/>
</dbReference>
<dbReference type="Proteomes" id="UP000256869">
    <property type="component" value="Unassembled WGS sequence"/>
</dbReference>
<dbReference type="PANTHER" id="PTHR43280:SF28">
    <property type="entry name" value="HTH-TYPE TRANSCRIPTIONAL ACTIVATOR RHAS"/>
    <property type="match status" value="1"/>
</dbReference>
<name>A0A3D9IUV0_9BACL</name>
<dbReference type="Pfam" id="PF12833">
    <property type="entry name" value="HTH_18"/>
    <property type="match status" value="1"/>
</dbReference>
<dbReference type="SUPFAM" id="SSF51182">
    <property type="entry name" value="RmlC-like cupins"/>
    <property type="match status" value="1"/>
</dbReference>
<organism evidence="5 6">
    <name type="scientific">Cohnella lupini</name>
    <dbReference type="NCBI Taxonomy" id="1294267"/>
    <lineage>
        <taxon>Bacteria</taxon>
        <taxon>Bacillati</taxon>
        <taxon>Bacillota</taxon>
        <taxon>Bacilli</taxon>
        <taxon>Bacillales</taxon>
        <taxon>Paenibacillaceae</taxon>
        <taxon>Cohnella</taxon>
    </lineage>
</organism>
<keyword evidence="3" id="KW-0804">Transcription</keyword>
<dbReference type="Gene3D" id="2.60.120.10">
    <property type="entry name" value="Jelly Rolls"/>
    <property type="match status" value="1"/>
</dbReference>
<evidence type="ECO:0000256" key="2">
    <source>
        <dbReference type="ARBA" id="ARBA00023125"/>
    </source>
</evidence>
<gene>
    <name evidence="5" type="ORF">DFP95_102317</name>
</gene>
<dbReference type="EMBL" id="QRDY01000002">
    <property type="protein sequence ID" value="RED64896.1"/>
    <property type="molecule type" value="Genomic_DNA"/>
</dbReference>
<keyword evidence="2 5" id="KW-0238">DNA-binding</keyword>
<accession>A0A3D9IUV0</accession>
<dbReference type="GO" id="GO:0043565">
    <property type="term" value="F:sequence-specific DNA binding"/>
    <property type="evidence" value="ECO:0007669"/>
    <property type="project" value="InterPro"/>
</dbReference>
<dbReference type="Gene3D" id="1.10.10.60">
    <property type="entry name" value="Homeodomain-like"/>
    <property type="match status" value="2"/>
</dbReference>
<comment type="caution">
    <text evidence="5">The sequence shown here is derived from an EMBL/GenBank/DDBJ whole genome shotgun (WGS) entry which is preliminary data.</text>
</comment>
<dbReference type="InterPro" id="IPR018060">
    <property type="entry name" value="HTH_AraC"/>
</dbReference>
<dbReference type="SUPFAM" id="SSF46689">
    <property type="entry name" value="Homeodomain-like"/>
    <property type="match status" value="2"/>
</dbReference>
<proteinExistence type="predicted"/>
<evidence type="ECO:0000256" key="3">
    <source>
        <dbReference type="ARBA" id="ARBA00023163"/>
    </source>
</evidence>
<dbReference type="GO" id="GO:0003700">
    <property type="term" value="F:DNA-binding transcription factor activity"/>
    <property type="evidence" value="ECO:0007669"/>
    <property type="project" value="InterPro"/>
</dbReference>
<dbReference type="AlphaFoldDB" id="A0A3D9IUV0"/>
<dbReference type="PROSITE" id="PS00041">
    <property type="entry name" value="HTH_ARAC_FAMILY_1"/>
    <property type="match status" value="1"/>
</dbReference>
<dbReference type="Pfam" id="PF02311">
    <property type="entry name" value="AraC_binding"/>
    <property type="match status" value="1"/>
</dbReference>
<evidence type="ECO:0000313" key="5">
    <source>
        <dbReference type="EMBL" id="RED64896.1"/>
    </source>
</evidence>
<evidence type="ECO:0000259" key="4">
    <source>
        <dbReference type="PROSITE" id="PS01124"/>
    </source>
</evidence>
<evidence type="ECO:0000256" key="1">
    <source>
        <dbReference type="ARBA" id="ARBA00023015"/>
    </source>
</evidence>
<protein>
    <submittedName>
        <fullName evidence="5">AraC-like DNA-binding protein</fullName>
    </submittedName>
</protein>
<dbReference type="InterPro" id="IPR003313">
    <property type="entry name" value="AraC-bd"/>
</dbReference>
<dbReference type="InterPro" id="IPR014710">
    <property type="entry name" value="RmlC-like_jellyroll"/>
</dbReference>
<dbReference type="SMART" id="SM00342">
    <property type="entry name" value="HTH_ARAC"/>
    <property type="match status" value="1"/>
</dbReference>
<keyword evidence="1" id="KW-0805">Transcription regulation</keyword>
<keyword evidence="6" id="KW-1185">Reference proteome</keyword>
<reference evidence="5 6" key="1">
    <citation type="submission" date="2018-07" db="EMBL/GenBank/DDBJ databases">
        <title>Genomic Encyclopedia of Type Strains, Phase III (KMG-III): the genomes of soil and plant-associated and newly described type strains.</title>
        <authorList>
            <person name="Whitman W."/>
        </authorList>
    </citation>
    <scope>NUCLEOTIDE SEQUENCE [LARGE SCALE GENOMIC DNA]</scope>
    <source>
        <strain evidence="5 6">CECT 8236</strain>
    </source>
</reference>